<evidence type="ECO:0000256" key="2">
    <source>
        <dbReference type="ARBA" id="ARBA00023125"/>
    </source>
</evidence>
<dbReference type="InterPro" id="IPR044068">
    <property type="entry name" value="CB"/>
</dbReference>
<dbReference type="PANTHER" id="PTHR30349">
    <property type="entry name" value="PHAGE INTEGRASE-RELATED"/>
    <property type="match status" value="1"/>
</dbReference>
<proteinExistence type="predicted"/>
<name>A0ABW7FAB3_9BURK</name>
<evidence type="ECO:0000256" key="1">
    <source>
        <dbReference type="ARBA" id="ARBA00022908"/>
    </source>
</evidence>
<keyword evidence="2 4" id="KW-0238">DNA-binding</keyword>
<sequence>MDRTYESAMALASRAAGPLAAHLGPWVRSLIDKQYVAAVVYVKSRHAAAFDRWLAALRTDLEDLSEVHLAQYQDRRRRLRRPVCVATRQQERRELVHLLRDLRELGVCSTARVATTPSDDLAADFGHHLQHQQGLASSSIERYRKVAEQFLVERFGRGAVDLSTVGAADVVGFVQRQSKRLTPPAMKCVVNGLRSFLRYAQYCGNVAPELVAAVPAVASWACTPAVPKAISAEHAQRAIDGCDATTATGLRDRAVLLLLARLGLRAREVIALRLEDCDWDRGQLLVRGKGRRECILPMPVDVGEAIASYLERGRPACKDRHLFLRSMAPVCGFLQGADGIGSIVRYALRRAKVDALHSGSHQFRHALAVRMLQGGASLPEIGEVLRHRSPQSTSIYARVDIEALRTLAVAWPGAAQ</sequence>
<dbReference type="PANTHER" id="PTHR30349:SF90">
    <property type="entry name" value="TYROSINE RECOMBINASE XERD"/>
    <property type="match status" value="1"/>
</dbReference>
<evidence type="ECO:0000256" key="4">
    <source>
        <dbReference type="PROSITE-ProRule" id="PRU01248"/>
    </source>
</evidence>
<dbReference type="Proteomes" id="UP001606210">
    <property type="component" value="Unassembled WGS sequence"/>
</dbReference>
<protein>
    <submittedName>
        <fullName evidence="7">Tyrosine-type recombinase/integrase</fullName>
    </submittedName>
</protein>
<keyword evidence="8" id="KW-1185">Reference proteome</keyword>
<dbReference type="Pfam" id="PF00589">
    <property type="entry name" value="Phage_integrase"/>
    <property type="match status" value="1"/>
</dbReference>
<organism evidence="7 8">
    <name type="scientific">Pelomonas parva</name>
    <dbReference type="NCBI Taxonomy" id="3299032"/>
    <lineage>
        <taxon>Bacteria</taxon>
        <taxon>Pseudomonadati</taxon>
        <taxon>Pseudomonadota</taxon>
        <taxon>Betaproteobacteria</taxon>
        <taxon>Burkholderiales</taxon>
        <taxon>Sphaerotilaceae</taxon>
        <taxon>Roseateles</taxon>
    </lineage>
</organism>
<dbReference type="PROSITE" id="PS51900">
    <property type="entry name" value="CB"/>
    <property type="match status" value="1"/>
</dbReference>
<feature type="domain" description="Core-binding (CB)" evidence="6">
    <location>
        <begin position="116"/>
        <end position="201"/>
    </location>
</feature>
<dbReference type="InterPro" id="IPR002104">
    <property type="entry name" value="Integrase_catalytic"/>
</dbReference>
<keyword evidence="1" id="KW-0229">DNA integration</keyword>
<feature type="domain" description="Tyr recombinase" evidence="5">
    <location>
        <begin position="225"/>
        <end position="409"/>
    </location>
</feature>
<dbReference type="InterPro" id="IPR013762">
    <property type="entry name" value="Integrase-like_cat_sf"/>
</dbReference>
<dbReference type="InterPro" id="IPR011010">
    <property type="entry name" value="DNA_brk_join_enz"/>
</dbReference>
<evidence type="ECO:0000313" key="8">
    <source>
        <dbReference type="Proteomes" id="UP001606210"/>
    </source>
</evidence>
<reference evidence="7 8" key="1">
    <citation type="submission" date="2024-08" db="EMBL/GenBank/DDBJ databases">
        <authorList>
            <person name="Lu H."/>
        </authorList>
    </citation>
    <scope>NUCLEOTIDE SEQUENCE [LARGE SCALE GENOMIC DNA]</scope>
    <source>
        <strain evidence="7 8">LYH14W</strain>
    </source>
</reference>
<evidence type="ECO:0000259" key="5">
    <source>
        <dbReference type="PROSITE" id="PS51898"/>
    </source>
</evidence>
<accession>A0ABW7FAB3</accession>
<evidence type="ECO:0000259" key="6">
    <source>
        <dbReference type="PROSITE" id="PS51900"/>
    </source>
</evidence>
<keyword evidence="3" id="KW-0233">DNA recombination</keyword>
<gene>
    <name evidence="7" type="ORF">ACG00Y_26915</name>
</gene>
<evidence type="ECO:0000313" key="7">
    <source>
        <dbReference type="EMBL" id="MFG6433567.1"/>
    </source>
</evidence>
<comment type="caution">
    <text evidence="7">The sequence shown here is derived from an EMBL/GenBank/DDBJ whole genome shotgun (WGS) entry which is preliminary data.</text>
</comment>
<dbReference type="PROSITE" id="PS51898">
    <property type="entry name" value="TYR_RECOMBINASE"/>
    <property type="match status" value="1"/>
</dbReference>
<dbReference type="Gene3D" id="1.10.443.10">
    <property type="entry name" value="Intergrase catalytic core"/>
    <property type="match status" value="1"/>
</dbReference>
<dbReference type="EMBL" id="JBIGHV010000013">
    <property type="protein sequence ID" value="MFG6433567.1"/>
    <property type="molecule type" value="Genomic_DNA"/>
</dbReference>
<dbReference type="SUPFAM" id="SSF56349">
    <property type="entry name" value="DNA breaking-rejoining enzymes"/>
    <property type="match status" value="1"/>
</dbReference>
<dbReference type="InterPro" id="IPR050090">
    <property type="entry name" value="Tyrosine_recombinase_XerCD"/>
</dbReference>
<evidence type="ECO:0000256" key="3">
    <source>
        <dbReference type="ARBA" id="ARBA00023172"/>
    </source>
</evidence>